<evidence type="ECO:0000313" key="9">
    <source>
        <dbReference type="Proteomes" id="UP000504635"/>
    </source>
</evidence>
<evidence type="ECO:0000256" key="1">
    <source>
        <dbReference type="ARBA" id="ARBA00008060"/>
    </source>
</evidence>
<keyword evidence="7" id="KW-0175">Coiled coil</keyword>
<evidence type="ECO:0000256" key="7">
    <source>
        <dbReference type="SAM" id="Coils"/>
    </source>
</evidence>
<evidence type="ECO:0000313" key="10">
    <source>
        <dbReference type="RefSeq" id="XP_030755239.1"/>
    </source>
</evidence>
<dbReference type="Gene3D" id="1.20.5.170">
    <property type="match status" value="1"/>
</dbReference>
<dbReference type="GO" id="GO:0000724">
    <property type="term" value="P:double-strand break repair via homologous recombination"/>
    <property type="evidence" value="ECO:0007669"/>
    <property type="project" value="TreeGrafter"/>
</dbReference>
<evidence type="ECO:0000256" key="6">
    <source>
        <dbReference type="ARBA" id="ARBA00030081"/>
    </source>
</evidence>
<dbReference type="InParanoid" id="A0A6J2XX76"/>
<dbReference type="Proteomes" id="UP000504635">
    <property type="component" value="Unplaced"/>
</dbReference>
<keyword evidence="3" id="KW-0227">DNA damage</keyword>
<gene>
    <name evidence="10" type="primary">LOC115881746</name>
</gene>
<evidence type="ECO:0000256" key="5">
    <source>
        <dbReference type="ARBA" id="ARBA00025380"/>
    </source>
</evidence>
<evidence type="ECO:0000256" key="3">
    <source>
        <dbReference type="ARBA" id="ARBA00022763"/>
    </source>
</evidence>
<dbReference type="RefSeq" id="XP_030755239.1">
    <property type="nucleotide sequence ID" value="XM_030899379.1"/>
</dbReference>
<dbReference type="InterPro" id="IPR010760">
    <property type="entry name" value="DNA-repair_Swi5"/>
</dbReference>
<accession>A0A6J2XX76</accession>
<keyword evidence="9" id="KW-1185">Reference proteome</keyword>
<feature type="coiled-coil region" evidence="7">
    <location>
        <begin position="29"/>
        <end position="56"/>
    </location>
</feature>
<reference evidence="10" key="1">
    <citation type="submission" date="2025-08" db="UniProtKB">
        <authorList>
            <consortium name="RefSeq"/>
        </authorList>
    </citation>
    <scope>IDENTIFICATION</scope>
    <source>
        <tissue evidence="10">Gonads</tissue>
    </source>
</reference>
<sequence>MDKKNTSKRRTPNSKKAVKKVDSKQNLSLSELKGLYKSLNRNSVKLDREIAQLKSEGVTDNLKPEMQALHDYNDIKDVTQVVLGYLADIENCTITDLYTKYSLPAQSN</sequence>
<dbReference type="PANTHER" id="PTHR28529">
    <property type="entry name" value="DNA REPAIR PROTEIN SWI5 HOMOLOG"/>
    <property type="match status" value="1"/>
</dbReference>
<evidence type="ECO:0000256" key="8">
    <source>
        <dbReference type="SAM" id="MobiDB-lite"/>
    </source>
</evidence>
<comment type="similarity">
    <text evidence="1">Belongs to the SWI5/SAE3 family.</text>
</comment>
<feature type="compositionally biased region" description="Basic residues" evidence="8">
    <location>
        <begin position="1"/>
        <end position="18"/>
    </location>
</feature>
<protein>
    <recommendedName>
        <fullName evidence="2">DNA repair protein SWI5 homolog</fullName>
    </recommendedName>
    <alternativeName>
        <fullName evidence="6">Protein SAE3 homolog</fullName>
    </alternativeName>
</protein>
<dbReference type="Pfam" id="PF07061">
    <property type="entry name" value="Swi5"/>
    <property type="match status" value="1"/>
</dbReference>
<keyword evidence="4" id="KW-0234">DNA repair</keyword>
<feature type="region of interest" description="Disordered" evidence="8">
    <location>
        <begin position="1"/>
        <end position="23"/>
    </location>
</feature>
<dbReference type="AlphaFoldDB" id="A0A6J2XX76"/>
<comment type="function">
    <text evidence="5">Component of the swi5-sfr1 complex, a complex required for double-strand break repair via homologous recombination.</text>
</comment>
<dbReference type="PANTHER" id="PTHR28529:SF2">
    <property type="entry name" value="DNA REPAIR PROTEIN SWI5 HOMOLOG"/>
    <property type="match status" value="1"/>
</dbReference>
<organism evidence="9 10">
    <name type="scientific">Sitophilus oryzae</name>
    <name type="common">Rice weevil</name>
    <name type="synonym">Curculio oryzae</name>
    <dbReference type="NCBI Taxonomy" id="7048"/>
    <lineage>
        <taxon>Eukaryota</taxon>
        <taxon>Metazoa</taxon>
        <taxon>Ecdysozoa</taxon>
        <taxon>Arthropoda</taxon>
        <taxon>Hexapoda</taxon>
        <taxon>Insecta</taxon>
        <taxon>Pterygota</taxon>
        <taxon>Neoptera</taxon>
        <taxon>Endopterygota</taxon>
        <taxon>Coleoptera</taxon>
        <taxon>Polyphaga</taxon>
        <taxon>Cucujiformia</taxon>
        <taxon>Curculionidae</taxon>
        <taxon>Dryophthorinae</taxon>
        <taxon>Sitophilus</taxon>
    </lineage>
</organism>
<dbReference type="KEGG" id="soy:115881746"/>
<dbReference type="OrthoDB" id="5839at2759"/>
<proteinExistence type="inferred from homology"/>
<dbReference type="GO" id="GO:0032798">
    <property type="term" value="C:Swi5-Sfr1 complex"/>
    <property type="evidence" value="ECO:0007669"/>
    <property type="project" value="TreeGrafter"/>
</dbReference>
<dbReference type="GeneID" id="115881746"/>
<dbReference type="GO" id="GO:0034974">
    <property type="term" value="C:Swi5-Swi2 complex"/>
    <property type="evidence" value="ECO:0007669"/>
    <property type="project" value="TreeGrafter"/>
</dbReference>
<name>A0A6J2XX76_SITOR</name>
<evidence type="ECO:0000256" key="2">
    <source>
        <dbReference type="ARBA" id="ARBA00019825"/>
    </source>
</evidence>
<evidence type="ECO:0000256" key="4">
    <source>
        <dbReference type="ARBA" id="ARBA00023204"/>
    </source>
</evidence>